<evidence type="ECO:0000256" key="1">
    <source>
        <dbReference type="ARBA" id="ARBA00023125"/>
    </source>
</evidence>
<accession>A0A6P1MC27</accession>
<dbReference type="PROSITE" id="PS50937">
    <property type="entry name" value="HTH_MERR_2"/>
    <property type="match status" value="1"/>
</dbReference>
<dbReference type="SUPFAM" id="SSF46955">
    <property type="entry name" value="Putative DNA-binding domain"/>
    <property type="match status" value="1"/>
</dbReference>
<dbReference type="InterPro" id="IPR009061">
    <property type="entry name" value="DNA-bd_dom_put_sf"/>
</dbReference>
<dbReference type="PANTHER" id="PTHR30204">
    <property type="entry name" value="REDOX-CYCLING DRUG-SENSING TRANSCRIPTIONAL ACTIVATOR SOXR"/>
    <property type="match status" value="1"/>
</dbReference>
<keyword evidence="1" id="KW-0238">DNA-binding</keyword>
<dbReference type="AlphaFoldDB" id="A0A6P1MC27"/>
<evidence type="ECO:0000259" key="2">
    <source>
        <dbReference type="PROSITE" id="PS50937"/>
    </source>
</evidence>
<dbReference type="Pfam" id="PF13411">
    <property type="entry name" value="MerR_1"/>
    <property type="match status" value="1"/>
</dbReference>
<dbReference type="RefSeq" id="WP_160628162.1">
    <property type="nucleotide sequence ID" value="NZ_CP047593.1"/>
</dbReference>
<dbReference type="Proteomes" id="UP000464954">
    <property type="component" value="Chromosome"/>
</dbReference>
<dbReference type="PANTHER" id="PTHR30204:SF90">
    <property type="entry name" value="HTH-TYPE TRANSCRIPTIONAL ACTIVATOR MTA"/>
    <property type="match status" value="1"/>
</dbReference>
<evidence type="ECO:0000313" key="3">
    <source>
        <dbReference type="EMBL" id="QHI69136.1"/>
    </source>
</evidence>
<dbReference type="SMART" id="SM00422">
    <property type="entry name" value="HTH_MERR"/>
    <property type="match status" value="1"/>
</dbReference>
<reference evidence="3 4" key="1">
    <citation type="submission" date="2020-01" db="EMBL/GenBank/DDBJ databases">
        <title>Ponticoccus aerotolerans gen. nov., sp. nov., an anaerobic bacterium and proposal of Ponticoccusceae fam. nov., Ponticoccusles ord. nov. and Ponticoccuse classis nov. in the phylum Kiritimatiellaeota.</title>
        <authorList>
            <person name="Zhou L.Y."/>
            <person name="Du Z.J."/>
        </authorList>
    </citation>
    <scope>NUCLEOTIDE SEQUENCE [LARGE SCALE GENOMIC DNA]</scope>
    <source>
        <strain evidence="3 4">S-5007</strain>
    </source>
</reference>
<dbReference type="GO" id="GO:0003677">
    <property type="term" value="F:DNA binding"/>
    <property type="evidence" value="ECO:0007669"/>
    <property type="project" value="UniProtKB-KW"/>
</dbReference>
<dbReference type="PRINTS" id="PR00040">
    <property type="entry name" value="HTHMERR"/>
</dbReference>
<proteinExistence type="predicted"/>
<dbReference type="Gene3D" id="1.10.1660.10">
    <property type="match status" value="1"/>
</dbReference>
<evidence type="ECO:0000313" key="4">
    <source>
        <dbReference type="Proteomes" id="UP000464954"/>
    </source>
</evidence>
<feature type="domain" description="HTH merR-type" evidence="2">
    <location>
        <begin position="3"/>
        <end position="72"/>
    </location>
</feature>
<dbReference type="InterPro" id="IPR047057">
    <property type="entry name" value="MerR_fam"/>
</dbReference>
<dbReference type="KEGG" id="taer:GT409_06630"/>
<gene>
    <name evidence="3" type="ORF">GT409_06630</name>
</gene>
<dbReference type="EMBL" id="CP047593">
    <property type="protein sequence ID" value="QHI69136.1"/>
    <property type="molecule type" value="Genomic_DNA"/>
</dbReference>
<dbReference type="InterPro" id="IPR000551">
    <property type="entry name" value="MerR-type_HTH_dom"/>
</dbReference>
<keyword evidence="4" id="KW-1185">Reference proteome</keyword>
<name>A0A6P1MC27_9BACT</name>
<dbReference type="GO" id="GO:0003700">
    <property type="term" value="F:DNA-binding transcription factor activity"/>
    <property type="evidence" value="ECO:0007669"/>
    <property type="project" value="InterPro"/>
</dbReference>
<sequence>MDNYTISQMAKHVGLSRSTLLYYDRIGLLKPSGRSASGYRRYTDKNLDRLQRICALREAGLSLKEIQQMISAPGSQSSEILERRLAELGKQAVKIRQQQHQIAAMLQQLPGTKKTQVMDKTAWVNLLAAAGMDEQAMRNWHAEFERSAPEIHRDFLLSLGIPDAEVKTIRTWSALEQA</sequence>
<protein>
    <submittedName>
        <fullName evidence="3">MerR family transcriptional regulator</fullName>
    </submittedName>
</protein>
<organism evidence="3 4">
    <name type="scientific">Tichowtungia aerotolerans</name>
    <dbReference type="NCBI Taxonomy" id="2697043"/>
    <lineage>
        <taxon>Bacteria</taxon>
        <taxon>Pseudomonadati</taxon>
        <taxon>Kiritimatiellota</taxon>
        <taxon>Tichowtungiia</taxon>
        <taxon>Tichowtungiales</taxon>
        <taxon>Tichowtungiaceae</taxon>
        <taxon>Tichowtungia</taxon>
    </lineage>
</organism>